<protein>
    <submittedName>
        <fullName evidence="1">Addiction module protein</fullName>
    </submittedName>
</protein>
<comment type="caution">
    <text evidence="1">The sequence shown here is derived from an EMBL/GenBank/DDBJ whole genome shotgun (WGS) entry which is preliminary data.</text>
</comment>
<reference evidence="2" key="1">
    <citation type="journal article" date="2019" name="Int. J. Syst. Evol. Microbiol.">
        <title>The Global Catalogue of Microorganisms (GCM) 10K type strain sequencing project: providing services to taxonomists for standard genome sequencing and annotation.</title>
        <authorList>
            <consortium name="The Broad Institute Genomics Platform"/>
            <consortium name="The Broad Institute Genome Sequencing Center for Infectious Disease"/>
            <person name="Wu L."/>
            <person name="Ma J."/>
        </authorList>
    </citation>
    <scope>NUCLEOTIDE SEQUENCE [LARGE SCALE GENOMIC DNA]</scope>
    <source>
        <strain evidence="2">KCTC 42398</strain>
    </source>
</reference>
<dbReference type="RefSeq" id="WP_380290934.1">
    <property type="nucleotide sequence ID" value="NZ_JBHULY010000016.1"/>
</dbReference>
<proteinExistence type="predicted"/>
<organism evidence="1 2">
    <name type="scientific">Hyunsoonleella rubra</name>
    <dbReference type="NCBI Taxonomy" id="1737062"/>
    <lineage>
        <taxon>Bacteria</taxon>
        <taxon>Pseudomonadati</taxon>
        <taxon>Bacteroidota</taxon>
        <taxon>Flavobacteriia</taxon>
        <taxon>Flavobacteriales</taxon>
        <taxon>Flavobacteriaceae</taxon>
    </lineage>
</organism>
<dbReference type="Proteomes" id="UP001597476">
    <property type="component" value="Unassembled WGS sequence"/>
</dbReference>
<dbReference type="EMBL" id="JBHULY010000016">
    <property type="protein sequence ID" value="MFD2726212.1"/>
    <property type="molecule type" value="Genomic_DNA"/>
</dbReference>
<sequence length="77" mass="8927">MKSKKYKIIEKLMKVSDEDTLYRIEEILESEASNDNFVLSQNEKDILDKRMDSHKSAPKSGKSWEDIKIGLSDKYAS</sequence>
<name>A0ABW5TAL1_9FLAO</name>
<evidence type="ECO:0000313" key="2">
    <source>
        <dbReference type="Proteomes" id="UP001597476"/>
    </source>
</evidence>
<accession>A0ABW5TAL1</accession>
<gene>
    <name evidence="1" type="ORF">ACFSR8_08295</name>
</gene>
<evidence type="ECO:0000313" key="1">
    <source>
        <dbReference type="EMBL" id="MFD2726212.1"/>
    </source>
</evidence>
<keyword evidence="2" id="KW-1185">Reference proteome</keyword>